<feature type="compositionally biased region" description="Basic and acidic residues" evidence="6">
    <location>
        <begin position="7"/>
        <end position="30"/>
    </location>
</feature>
<protein>
    <recommendedName>
        <fullName evidence="5">Ribosome biogenesis regulatory protein</fullName>
    </recommendedName>
</protein>
<feature type="region of interest" description="Disordered" evidence="6">
    <location>
        <begin position="1"/>
        <end position="71"/>
    </location>
</feature>
<accession>A0A7S4RMH4</accession>
<reference evidence="7" key="1">
    <citation type="submission" date="2021-01" db="EMBL/GenBank/DDBJ databases">
        <authorList>
            <person name="Corre E."/>
            <person name="Pelletier E."/>
            <person name="Niang G."/>
            <person name="Scheremetjew M."/>
            <person name="Finn R."/>
            <person name="Kale V."/>
            <person name="Holt S."/>
            <person name="Cochrane G."/>
            <person name="Meng A."/>
            <person name="Brown T."/>
            <person name="Cohen L."/>
        </authorList>
    </citation>
    <scope>NUCLEOTIDE SEQUENCE</scope>
    <source>
        <strain evidence="7">GSO104</strain>
    </source>
</reference>
<feature type="region of interest" description="Disordered" evidence="6">
    <location>
        <begin position="360"/>
        <end position="380"/>
    </location>
</feature>
<gene>
    <name evidence="7" type="ORF">DBRI00130_LOCUS21265</name>
</gene>
<comment type="similarity">
    <text evidence="2 5">Belongs to the RRS1 family.</text>
</comment>
<comment type="subcellular location">
    <subcellularLocation>
        <location evidence="1 5">Nucleus</location>
    </subcellularLocation>
</comment>
<keyword evidence="3 5" id="KW-0690">Ribosome biogenesis</keyword>
<evidence type="ECO:0000313" key="7">
    <source>
        <dbReference type="EMBL" id="CAE4619334.1"/>
    </source>
</evidence>
<evidence type="ECO:0000256" key="6">
    <source>
        <dbReference type="SAM" id="MobiDB-lite"/>
    </source>
</evidence>
<sequence>MTPSTAGDKDKVDDQGVEGDVKRNRERMNAEDDESSKSSKSSKSSEEYTDDDEEASDSSDQRQQTNGIEVANRRNVLDVEVDRTTRDGMNECSFDLRNLLAINSHQVSIKELYDFDTNMGNASDGLCTISLPSVPIKVNEDHLLQKANEGMTQLLSALWKLPTERSDVGPIASLPTFFEIKIPRELPPPPPKKETKWEKFAKERGIGANNEKRSRKVWDEATGTWLYRHGYQKANAGDSQWPIMEVRKNDDPYEDPWERERDAKRSRVDKNLVNRMKNEERAGTLSKGAANRAFKEKKAIREKGREGGKEKIPSGLPIDLATGKKSGNIKPINRGKELTKAALLATQRSTASLGKFDAMRDGEPERLKSNRSAKKRKFESATDNSVVRTEAERGVKVLNSVISGGGRAKELEVRKGKHARGETAFDYDFDDGLGASSYRKKKVRNVLSFCLETLAHFQQKIVMKIVTHNLSYLSLLWSNLQIQIIRAVPVLAK</sequence>
<organism evidence="7">
    <name type="scientific">Ditylum brightwellii</name>
    <dbReference type="NCBI Taxonomy" id="49249"/>
    <lineage>
        <taxon>Eukaryota</taxon>
        <taxon>Sar</taxon>
        <taxon>Stramenopiles</taxon>
        <taxon>Ochrophyta</taxon>
        <taxon>Bacillariophyta</taxon>
        <taxon>Mediophyceae</taxon>
        <taxon>Lithodesmiophycidae</taxon>
        <taxon>Lithodesmiales</taxon>
        <taxon>Lithodesmiaceae</taxon>
        <taxon>Ditylum</taxon>
    </lineage>
</organism>
<feature type="compositionally biased region" description="Acidic residues" evidence="6">
    <location>
        <begin position="47"/>
        <end position="57"/>
    </location>
</feature>
<dbReference type="EMBL" id="HBNS01027017">
    <property type="protein sequence ID" value="CAE4619334.1"/>
    <property type="molecule type" value="Transcribed_RNA"/>
</dbReference>
<evidence type="ECO:0000256" key="1">
    <source>
        <dbReference type="ARBA" id="ARBA00004123"/>
    </source>
</evidence>
<evidence type="ECO:0000256" key="5">
    <source>
        <dbReference type="RuleBase" id="RU364132"/>
    </source>
</evidence>
<feature type="compositionally biased region" description="Basic and acidic residues" evidence="6">
    <location>
        <begin position="300"/>
        <end position="312"/>
    </location>
</feature>
<keyword evidence="4 5" id="KW-0539">Nucleus</keyword>
<dbReference type="Pfam" id="PF04939">
    <property type="entry name" value="RRS1"/>
    <property type="match status" value="1"/>
</dbReference>
<dbReference type="GO" id="GO:0042254">
    <property type="term" value="P:ribosome biogenesis"/>
    <property type="evidence" value="ECO:0007669"/>
    <property type="project" value="UniProtKB-KW"/>
</dbReference>
<dbReference type="AlphaFoldDB" id="A0A7S4RMH4"/>
<proteinExistence type="inferred from homology"/>
<comment type="function">
    <text evidence="5">Involved in ribosomal large subunit assembly.</text>
</comment>
<evidence type="ECO:0000256" key="3">
    <source>
        <dbReference type="ARBA" id="ARBA00022517"/>
    </source>
</evidence>
<name>A0A7S4RMH4_9STRA</name>
<dbReference type="GO" id="GO:0005634">
    <property type="term" value="C:nucleus"/>
    <property type="evidence" value="ECO:0007669"/>
    <property type="project" value="UniProtKB-SubCell"/>
</dbReference>
<evidence type="ECO:0000256" key="2">
    <source>
        <dbReference type="ARBA" id="ARBA00010077"/>
    </source>
</evidence>
<evidence type="ECO:0000256" key="4">
    <source>
        <dbReference type="ARBA" id="ARBA00023242"/>
    </source>
</evidence>
<feature type="region of interest" description="Disordered" evidence="6">
    <location>
        <begin position="300"/>
        <end position="319"/>
    </location>
</feature>
<dbReference type="InterPro" id="IPR007023">
    <property type="entry name" value="Ribosom_reg"/>
</dbReference>